<name>A0A6P6U8R2_COFAR</name>
<dbReference type="PANTHER" id="PTHR45763:SF36">
    <property type="entry name" value="AB HYDROLASE-1 DOMAIN-CONTAINING PROTEIN"/>
    <property type="match status" value="1"/>
</dbReference>
<dbReference type="Gene3D" id="3.40.50.1820">
    <property type="entry name" value="alpha/beta hydrolase"/>
    <property type="match status" value="1"/>
</dbReference>
<protein>
    <recommendedName>
        <fullName evidence="1">AB hydrolase-1 domain-containing protein</fullName>
    </recommendedName>
</protein>
<feature type="domain" description="AB hydrolase-1" evidence="1">
    <location>
        <begin position="180"/>
        <end position="466"/>
    </location>
</feature>
<keyword evidence="2" id="KW-1185">Reference proteome</keyword>
<organism evidence="2 3">
    <name type="scientific">Coffea arabica</name>
    <name type="common">Arabian coffee</name>
    <dbReference type="NCBI Taxonomy" id="13443"/>
    <lineage>
        <taxon>Eukaryota</taxon>
        <taxon>Viridiplantae</taxon>
        <taxon>Streptophyta</taxon>
        <taxon>Embryophyta</taxon>
        <taxon>Tracheophyta</taxon>
        <taxon>Spermatophyta</taxon>
        <taxon>Magnoliopsida</taxon>
        <taxon>eudicotyledons</taxon>
        <taxon>Gunneridae</taxon>
        <taxon>Pentapetalae</taxon>
        <taxon>asterids</taxon>
        <taxon>lamiids</taxon>
        <taxon>Gentianales</taxon>
        <taxon>Rubiaceae</taxon>
        <taxon>Ixoroideae</taxon>
        <taxon>Gardenieae complex</taxon>
        <taxon>Bertiereae - Coffeeae clade</taxon>
        <taxon>Coffeeae</taxon>
        <taxon>Coffea</taxon>
    </lineage>
</organism>
<dbReference type="Pfam" id="PF00561">
    <property type="entry name" value="Abhydrolase_1"/>
    <property type="match status" value="1"/>
</dbReference>
<dbReference type="SUPFAM" id="SSF53474">
    <property type="entry name" value="alpha/beta-Hydrolases"/>
    <property type="match status" value="1"/>
</dbReference>
<dbReference type="RefSeq" id="XP_027086606.1">
    <property type="nucleotide sequence ID" value="XM_027230805.2"/>
</dbReference>
<dbReference type="InterPro" id="IPR029058">
    <property type="entry name" value="AB_hydrolase_fold"/>
</dbReference>
<proteinExistence type="predicted"/>
<dbReference type="Proteomes" id="UP001652660">
    <property type="component" value="Chromosome 1e"/>
</dbReference>
<accession>A0A6P6U8R2</accession>
<reference evidence="2" key="1">
    <citation type="journal article" date="2025" name="Foods">
        <title>Unveiling the Microbial Signatures of Arabica Coffee Cherries: Insights into Ripeness Specific Diversity, Functional Traits, and Implications for Quality and Safety.</title>
        <authorList>
            <consortium name="RefSeq"/>
            <person name="Tenea G.N."/>
            <person name="Cifuentes V."/>
            <person name="Reyes P."/>
            <person name="Cevallos-Vallejos M."/>
        </authorList>
    </citation>
    <scope>NUCLEOTIDE SEQUENCE [LARGE SCALE GENOMIC DNA]</scope>
</reference>
<gene>
    <name evidence="3" type="primary">LOC113708339</name>
</gene>
<dbReference type="OrthoDB" id="294702at2759"/>
<evidence type="ECO:0000313" key="3">
    <source>
        <dbReference type="RefSeq" id="XP_027086606.1"/>
    </source>
</evidence>
<dbReference type="GeneID" id="113708339"/>
<evidence type="ECO:0000259" key="1">
    <source>
        <dbReference type="Pfam" id="PF00561"/>
    </source>
</evidence>
<dbReference type="InterPro" id="IPR000073">
    <property type="entry name" value="AB_hydrolase_1"/>
</dbReference>
<sequence length="538" mass="60976">MSEVNESRSTWGDEFVRLEDDTGPPHRSYYSTSTAAAATKKAAEEDWRYHVVEFAKGFAEMSVEFGKGVRDVVKQSIVREDSVIVKKLRGPCERICGKLRFLNEYLPEDRDPVQSWTVILFVLLLAFTVLIVNTDHDTSTPLVKKMCIHPPSATRILLPNGRYLAYKEQGVPADQARYSVIVPHSFLSSRLAGIPGIRDSLLQEFGIRLVTFDLPGFGESDPDPDRGLESSALDMVHLSYSVNITDKFWVLAFSGGSIHAWAALRFIPDRVAGAIMVAPMVNPYDPSMTKEERRRMWAKWTGKKKLMYTLAKKFPRLLPYFYRRSFLSGKHGQIDKWLSLALGNRDRALIEHPLFKESWQRDVEESVRQGNANPFVQEAVLQVSNWGFKLTELKVKKKHKGKGFLVWLKSIYEQEDESMNGFLGPIHIWQGMDDKVVPPAMSDFVQRVLPDAMVHKLLYEGHFTYFYLCGECHRQIFTTVFGTPQGPLAPEVDQTPTIKDTEDTGTEGLEVLGEIPQTSFLPTESVPQVCFNSSDLEA</sequence>
<evidence type="ECO:0000313" key="2">
    <source>
        <dbReference type="Proteomes" id="UP001652660"/>
    </source>
</evidence>
<reference evidence="3" key="2">
    <citation type="submission" date="2025-08" db="UniProtKB">
        <authorList>
            <consortium name="RefSeq"/>
        </authorList>
    </citation>
    <scope>IDENTIFICATION</scope>
    <source>
        <tissue evidence="3">Leaves</tissue>
    </source>
</reference>
<dbReference type="PANTHER" id="PTHR45763">
    <property type="entry name" value="HYDROLASE, ALPHA/BETA FOLD FAMILY PROTEIN, EXPRESSED-RELATED"/>
    <property type="match status" value="1"/>
</dbReference>